<keyword evidence="1" id="KW-1003">Cell membrane</keyword>
<comment type="similarity">
    <text evidence="1">Belongs to the vitamin uptake transporter (VUT/ECF) (TC 2.A.88) family. Q precursor transporter subfamily.</text>
</comment>
<comment type="function">
    <text evidence="1">Involved in the import of queuosine (Q) precursors, required for Q precursor salvage.</text>
</comment>
<dbReference type="InterPro" id="IPR003744">
    <property type="entry name" value="YhhQ"/>
</dbReference>
<dbReference type="PANTHER" id="PTHR34300:SF2">
    <property type="entry name" value="QUEUOSINE PRECURSOR TRANSPORTER-RELATED"/>
    <property type="match status" value="1"/>
</dbReference>
<evidence type="ECO:0000256" key="2">
    <source>
        <dbReference type="SAM" id="MobiDB-lite"/>
    </source>
</evidence>
<feature type="transmembrane region" description="Helical" evidence="1">
    <location>
        <begin position="129"/>
        <end position="150"/>
    </location>
</feature>
<comment type="subcellular location">
    <subcellularLocation>
        <location evidence="1">Cell membrane</location>
        <topology evidence="1">Multi-pass membrane protein</topology>
    </subcellularLocation>
</comment>
<dbReference type="EMBL" id="BJZR01000047">
    <property type="protein sequence ID" value="GEO92508.1"/>
    <property type="molecule type" value="Genomic_DNA"/>
</dbReference>
<gene>
    <name evidence="3" type="ORF">KFL01_18140</name>
</gene>
<protein>
    <recommendedName>
        <fullName evidence="1">Probable queuosine precursor transporter</fullName>
        <shortName evidence="1">Q precursor transporter</shortName>
    </recommendedName>
</protein>
<reference evidence="3 4" key="1">
    <citation type="submission" date="2019-07" db="EMBL/GenBank/DDBJ databases">
        <title>Whole genome shotgun sequence of Kocuria flava NBRC 107626.</title>
        <authorList>
            <person name="Hosoyama A."/>
            <person name="Uohara A."/>
            <person name="Ohji S."/>
            <person name="Ichikawa N."/>
        </authorList>
    </citation>
    <scope>NUCLEOTIDE SEQUENCE [LARGE SCALE GENOMIC DNA]</scope>
    <source>
        <strain evidence="3 4">NBRC 107626</strain>
    </source>
</reference>
<organism evidence="3 4">
    <name type="scientific">Kocuria flava</name>
    <dbReference type="NCBI Taxonomy" id="446860"/>
    <lineage>
        <taxon>Bacteria</taxon>
        <taxon>Bacillati</taxon>
        <taxon>Actinomycetota</taxon>
        <taxon>Actinomycetes</taxon>
        <taxon>Micrococcales</taxon>
        <taxon>Micrococcaceae</taxon>
        <taxon>Kocuria</taxon>
    </lineage>
</organism>
<dbReference type="Proteomes" id="UP000321155">
    <property type="component" value="Unassembled WGS sequence"/>
</dbReference>
<feature type="transmembrane region" description="Helical" evidence="1">
    <location>
        <begin position="196"/>
        <end position="222"/>
    </location>
</feature>
<evidence type="ECO:0000313" key="4">
    <source>
        <dbReference type="Proteomes" id="UP000321155"/>
    </source>
</evidence>
<feature type="transmembrane region" description="Helical" evidence="1">
    <location>
        <begin position="28"/>
        <end position="48"/>
    </location>
</feature>
<keyword evidence="1" id="KW-0472">Membrane</keyword>
<dbReference type="NCBIfam" id="TIGR00697">
    <property type="entry name" value="queuosine precursor transporter"/>
    <property type="match status" value="1"/>
</dbReference>
<keyword evidence="1" id="KW-1133">Transmembrane helix</keyword>
<keyword evidence="4" id="KW-1185">Reference proteome</keyword>
<evidence type="ECO:0000256" key="1">
    <source>
        <dbReference type="HAMAP-Rule" id="MF_02088"/>
    </source>
</evidence>
<feature type="transmembrane region" description="Helical" evidence="1">
    <location>
        <begin position="88"/>
        <end position="109"/>
    </location>
</feature>
<accession>A0ABQ0X4E0</accession>
<dbReference type="Pfam" id="PF02592">
    <property type="entry name" value="Vut_1"/>
    <property type="match status" value="1"/>
</dbReference>
<comment type="caution">
    <text evidence="3">The sequence shown here is derived from an EMBL/GenBank/DDBJ whole genome shotgun (WGS) entry which is preliminary data.</text>
</comment>
<keyword evidence="1" id="KW-0813">Transport</keyword>
<dbReference type="HAMAP" id="MF_02088">
    <property type="entry name" value="Q_prec_transport"/>
    <property type="match status" value="1"/>
</dbReference>
<proteinExistence type="inferred from homology"/>
<evidence type="ECO:0000313" key="3">
    <source>
        <dbReference type="EMBL" id="GEO92508.1"/>
    </source>
</evidence>
<feature type="transmembrane region" description="Helical" evidence="1">
    <location>
        <begin position="60"/>
        <end position="81"/>
    </location>
</feature>
<keyword evidence="1" id="KW-0812">Transmembrane</keyword>
<sequence length="241" mass="25159">MTHVTASPAPSSPAGPEPTGLARRPRSAYDLLVAAYCVILVLSNIAATKGVAFGPVLTDGGFFLFPLAYVLGDVVAEVYGFRPARRAIVTSFAAGLFASVVFWLVIALPPAAFYEGQEAFEAVLGPVPLIVAGSLLGYLAGQLLNAFVMVRLKARTGGRHLWARLLGSTLVGELVDTVIFCTVAAPIIGISTAGDFLNYVLVGYVYKVLVEVLVLPVTYAAVGTLKRREAVAAPPQGAPVG</sequence>
<feature type="region of interest" description="Disordered" evidence="2">
    <location>
        <begin position="1"/>
        <end position="21"/>
    </location>
</feature>
<name>A0ABQ0X4E0_9MICC</name>
<dbReference type="PANTHER" id="PTHR34300">
    <property type="entry name" value="QUEUOSINE PRECURSOR TRANSPORTER-RELATED"/>
    <property type="match status" value="1"/>
</dbReference>
<feature type="transmembrane region" description="Helical" evidence="1">
    <location>
        <begin position="162"/>
        <end position="190"/>
    </location>
</feature>